<organism evidence="2 3">
    <name type="scientific">Wenxinia saemankumensis</name>
    <dbReference type="NCBI Taxonomy" id="1447782"/>
    <lineage>
        <taxon>Bacteria</taxon>
        <taxon>Pseudomonadati</taxon>
        <taxon>Pseudomonadota</taxon>
        <taxon>Alphaproteobacteria</taxon>
        <taxon>Rhodobacterales</taxon>
        <taxon>Roseobacteraceae</taxon>
        <taxon>Wenxinia</taxon>
    </lineage>
</organism>
<dbReference type="GO" id="GO:0016020">
    <property type="term" value="C:membrane"/>
    <property type="evidence" value="ECO:0007669"/>
    <property type="project" value="InterPro"/>
</dbReference>
<accession>A0A1M6FWT2</accession>
<keyword evidence="3" id="KW-1185">Reference proteome</keyword>
<proteinExistence type="predicted"/>
<dbReference type="Proteomes" id="UP000184292">
    <property type="component" value="Unassembled WGS sequence"/>
</dbReference>
<reference evidence="2 3" key="1">
    <citation type="submission" date="2016-11" db="EMBL/GenBank/DDBJ databases">
        <authorList>
            <person name="Jaros S."/>
            <person name="Januszkiewicz K."/>
            <person name="Wedrychowicz H."/>
        </authorList>
    </citation>
    <scope>NUCLEOTIDE SEQUENCE [LARGE SCALE GENOMIC DNA]</scope>
    <source>
        <strain evidence="2 3">DSM 100565</strain>
    </source>
</reference>
<dbReference type="RefSeq" id="WP_073331115.1">
    <property type="nucleotide sequence ID" value="NZ_FQYO01000004.1"/>
</dbReference>
<dbReference type="STRING" id="1447782.SAMN05444417_2547"/>
<sequence>MKSILLASASIVAFAGAAQAEVIWAADAEFGYNEEVEGGFYFDGGLGVVAAAELDMGLEAGIALDVDLGFSENEDDGVFNSFGGSFSGISVNASDFVVFVQTTDMDSAYAGGLYIGDTETASQQIWNGTTNMETDGFLEVGDVDDGADDGDFVDGVLRGDLTFGSVDMSVSYFIADNGDVDTDDVDALEGLQVGARTVFGNFEVGAVYQEEVPGRIVNAVDSSPGDDGIVGTDDDIAEEPGTIDELFGVYAGTTVYGADLTVAYSENLTTEASSLGFEVGYAIGPVVATAFYSLEQGPDGDDDAVDDNYGVQMAYSNGPISVLGYYHDGTDEEIGIEGSYTFDAITFYAGYIDNRDDIDDNYEAYAAMEYGLSDAATVFAAYGESGDGYTGANDEIGNAYEVNEGTTVGISFTF</sequence>
<evidence type="ECO:0008006" key="4">
    <source>
        <dbReference type="Google" id="ProtNLM"/>
    </source>
</evidence>
<dbReference type="InterPro" id="IPR023614">
    <property type="entry name" value="Porin_dom_sf"/>
</dbReference>
<evidence type="ECO:0000313" key="2">
    <source>
        <dbReference type="EMBL" id="SHJ02175.1"/>
    </source>
</evidence>
<feature type="signal peptide" evidence="1">
    <location>
        <begin position="1"/>
        <end position="20"/>
    </location>
</feature>
<evidence type="ECO:0000313" key="3">
    <source>
        <dbReference type="Proteomes" id="UP000184292"/>
    </source>
</evidence>
<dbReference type="SUPFAM" id="SSF56935">
    <property type="entry name" value="Porins"/>
    <property type="match status" value="1"/>
</dbReference>
<keyword evidence="1" id="KW-0732">Signal</keyword>
<dbReference type="AlphaFoldDB" id="A0A1M6FWT2"/>
<gene>
    <name evidence="2" type="ORF">SAMN05444417_2547</name>
</gene>
<evidence type="ECO:0000256" key="1">
    <source>
        <dbReference type="SAM" id="SignalP"/>
    </source>
</evidence>
<protein>
    <recommendedName>
        <fullName evidence="4">Porin</fullName>
    </recommendedName>
</protein>
<feature type="chain" id="PRO_5012183838" description="Porin" evidence="1">
    <location>
        <begin position="21"/>
        <end position="414"/>
    </location>
</feature>
<dbReference type="OrthoDB" id="7874340at2"/>
<dbReference type="EMBL" id="FQYO01000004">
    <property type="protein sequence ID" value="SHJ02175.1"/>
    <property type="molecule type" value="Genomic_DNA"/>
</dbReference>
<name>A0A1M6FWT2_9RHOB</name>
<dbReference type="GO" id="GO:0015288">
    <property type="term" value="F:porin activity"/>
    <property type="evidence" value="ECO:0007669"/>
    <property type="project" value="InterPro"/>
</dbReference>
<dbReference type="Gene3D" id="2.40.160.10">
    <property type="entry name" value="Porin"/>
    <property type="match status" value="1"/>
</dbReference>